<protein>
    <recommendedName>
        <fullName evidence="2">F-box domain-containing protein</fullName>
    </recommendedName>
</protein>
<evidence type="ECO:0000256" key="1">
    <source>
        <dbReference type="SAM" id="MobiDB-lite"/>
    </source>
</evidence>
<evidence type="ECO:0000313" key="3">
    <source>
        <dbReference type="EMBL" id="GFR45466.1"/>
    </source>
</evidence>
<evidence type="ECO:0000313" key="4">
    <source>
        <dbReference type="Proteomes" id="UP001054857"/>
    </source>
</evidence>
<reference evidence="3 4" key="1">
    <citation type="journal article" date="2021" name="Sci. Rep.">
        <title>Genome sequencing of the multicellular alga Astrephomene provides insights into convergent evolution of germ-soma differentiation.</title>
        <authorList>
            <person name="Yamashita S."/>
            <person name="Yamamoto K."/>
            <person name="Matsuzaki R."/>
            <person name="Suzuki S."/>
            <person name="Yamaguchi H."/>
            <person name="Hirooka S."/>
            <person name="Minakuchi Y."/>
            <person name="Miyagishima S."/>
            <person name="Kawachi M."/>
            <person name="Toyoda A."/>
            <person name="Nozaki H."/>
        </authorList>
    </citation>
    <scope>NUCLEOTIDE SEQUENCE [LARGE SCALE GENOMIC DNA]</scope>
    <source>
        <strain evidence="3 4">NIES-4017</strain>
    </source>
</reference>
<keyword evidence="4" id="KW-1185">Reference proteome</keyword>
<comment type="caution">
    <text evidence="3">The sequence shown here is derived from an EMBL/GenBank/DDBJ whole genome shotgun (WGS) entry which is preliminary data.</text>
</comment>
<dbReference type="AlphaFoldDB" id="A0AAD3DT97"/>
<organism evidence="3 4">
    <name type="scientific">Astrephomene gubernaculifera</name>
    <dbReference type="NCBI Taxonomy" id="47775"/>
    <lineage>
        <taxon>Eukaryota</taxon>
        <taxon>Viridiplantae</taxon>
        <taxon>Chlorophyta</taxon>
        <taxon>core chlorophytes</taxon>
        <taxon>Chlorophyceae</taxon>
        <taxon>CS clade</taxon>
        <taxon>Chlamydomonadales</taxon>
        <taxon>Astrephomenaceae</taxon>
        <taxon>Astrephomene</taxon>
    </lineage>
</organism>
<gene>
    <name evidence="3" type="ORF">Agub_g6865</name>
</gene>
<feature type="domain" description="F-box" evidence="2">
    <location>
        <begin position="43"/>
        <end position="77"/>
    </location>
</feature>
<accession>A0AAD3DT97</accession>
<name>A0AAD3DT97_9CHLO</name>
<dbReference type="SUPFAM" id="SSF81383">
    <property type="entry name" value="F-box domain"/>
    <property type="match status" value="1"/>
</dbReference>
<feature type="region of interest" description="Disordered" evidence="1">
    <location>
        <begin position="1"/>
        <end position="35"/>
    </location>
</feature>
<dbReference type="InterPro" id="IPR001810">
    <property type="entry name" value="F-box_dom"/>
</dbReference>
<dbReference type="EMBL" id="BMAR01000010">
    <property type="protein sequence ID" value="GFR45466.1"/>
    <property type="molecule type" value="Genomic_DNA"/>
</dbReference>
<feature type="non-terminal residue" evidence="3">
    <location>
        <position position="1"/>
    </location>
</feature>
<dbReference type="Gene3D" id="1.20.1280.50">
    <property type="match status" value="1"/>
</dbReference>
<dbReference type="Pfam" id="PF12937">
    <property type="entry name" value="F-box-like"/>
    <property type="match status" value="1"/>
</dbReference>
<proteinExistence type="predicted"/>
<sequence length="167" mass="17612">MKTFTRRRSSSIGDPAAGGKAPRKSLSPQAPAGPSSSRVFADWATLPDGVLLQLIQELPHADRPRCRLVCKGWAAAAGAAIQRADLSLSPLPREASRQLAAAYRRFPSTSHLTLRFPNFLLPAPSTAKPAAAPNAAHAAGQQPSPAHAPTSFRRYVAPLLGVGVVPR</sequence>
<evidence type="ECO:0000259" key="2">
    <source>
        <dbReference type="Pfam" id="PF12937"/>
    </source>
</evidence>
<dbReference type="InterPro" id="IPR036047">
    <property type="entry name" value="F-box-like_dom_sf"/>
</dbReference>
<dbReference type="Proteomes" id="UP001054857">
    <property type="component" value="Unassembled WGS sequence"/>
</dbReference>